<comment type="caution">
    <text evidence="2">The sequence shown here is derived from an EMBL/GenBank/DDBJ whole genome shotgun (WGS) entry which is preliminary data.</text>
</comment>
<organism evidence="2 3">
    <name type="scientific">Pedobacter lusitanus</name>
    <dbReference type="NCBI Taxonomy" id="1503925"/>
    <lineage>
        <taxon>Bacteria</taxon>
        <taxon>Pseudomonadati</taxon>
        <taxon>Bacteroidota</taxon>
        <taxon>Sphingobacteriia</taxon>
        <taxon>Sphingobacteriales</taxon>
        <taxon>Sphingobacteriaceae</taxon>
        <taxon>Pedobacter</taxon>
    </lineage>
</organism>
<dbReference type="SMART" id="SM00235">
    <property type="entry name" value="ZnMc"/>
    <property type="match status" value="1"/>
</dbReference>
<reference evidence="2 3" key="1">
    <citation type="submission" date="2015-01" db="EMBL/GenBank/DDBJ databases">
        <title>Draft genome sequence of Pedobacter sp. NL19 isolated from sludge of an effluent treatment pond in an abandoned uranium mine.</title>
        <authorList>
            <person name="Santos T."/>
            <person name="Caetano T."/>
            <person name="Covas C."/>
            <person name="Cruz A."/>
            <person name="Mendo S."/>
        </authorList>
    </citation>
    <scope>NUCLEOTIDE SEQUENCE [LARGE SCALE GENOMIC DNA]</scope>
    <source>
        <strain evidence="2 3">NL19</strain>
    </source>
</reference>
<dbReference type="OrthoDB" id="3669864at2"/>
<sequence>MKRKFELLAIVLIVICFVACKKEKQPAEGIGSKTTTDGAISGVNAQWPQNSNIKIAFLNGTQEQQDYVKEAVKVWQDQINVSLVFQNSLGGSDVRISFDSSTGSGWSYVGYKDNKGIKDTLKATMALFKTLGSKEKNGEPVGTYHLATVRHEFGHMLGLIHEQLRADSDVKWNDQLNIGGRPIDSTSFAQYIKSPYDKKSIMHYSVSAKYTKDSIAIPGYLYDLKGELSQTDKDFISSIYPR</sequence>
<evidence type="ECO:0000313" key="2">
    <source>
        <dbReference type="EMBL" id="KIO77756.1"/>
    </source>
</evidence>
<feature type="domain" description="Peptidase metallopeptidase" evidence="1">
    <location>
        <begin position="43"/>
        <end position="194"/>
    </location>
</feature>
<dbReference type="Proteomes" id="UP000032049">
    <property type="component" value="Unassembled WGS sequence"/>
</dbReference>
<dbReference type="PRINTS" id="PR00480">
    <property type="entry name" value="ASTACIN"/>
</dbReference>
<dbReference type="STRING" id="1503925.TH53_07445"/>
<dbReference type="GO" id="GO:0004222">
    <property type="term" value="F:metalloendopeptidase activity"/>
    <property type="evidence" value="ECO:0007669"/>
    <property type="project" value="InterPro"/>
</dbReference>
<dbReference type="InterPro" id="IPR024079">
    <property type="entry name" value="MetalloPept_cat_dom_sf"/>
</dbReference>
<dbReference type="GO" id="GO:0006508">
    <property type="term" value="P:proteolysis"/>
    <property type="evidence" value="ECO:0007669"/>
    <property type="project" value="InterPro"/>
</dbReference>
<dbReference type="InterPro" id="IPR001506">
    <property type="entry name" value="Peptidase_M12A"/>
</dbReference>
<evidence type="ECO:0000259" key="1">
    <source>
        <dbReference type="SMART" id="SM00235"/>
    </source>
</evidence>
<accession>A0A0D0GTI3</accession>
<dbReference type="InterPro" id="IPR006026">
    <property type="entry name" value="Peptidase_Metallo"/>
</dbReference>
<dbReference type="GO" id="GO:0008270">
    <property type="term" value="F:zinc ion binding"/>
    <property type="evidence" value="ECO:0007669"/>
    <property type="project" value="InterPro"/>
</dbReference>
<dbReference type="RefSeq" id="WP_041880293.1">
    <property type="nucleotide sequence ID" value="NZ_CP157278.1"/>
</dbReference>
<dbReference type="AlphaFoldDB" id="A0A0D0GTI3"/>
<dbReference type="EMBL" id="JXRA01000029">
    <property type="protein sequence ID" value="KIO77756.1"/>
    <property type="molecule type" value="Genomic_DNA"/>
</dbReference>
<protein>
    <recommendedName>
        <fullName evidence="1">Peptidase metallopeptidase domain-containing protein</fullName>
    </recommendedName>
</protein>
<gene>
    <name evidence="2" type="ORF">TH53_07445</name>
</gene>
<keyword evidence="3" id="KW-1185">Reference proteome</keyword>
<proteinExistence type="predicted"/>
<dbReference type="Pfam" id="PF01400">
    <property type="entry name" value="Astacin"/>
    <property type="match status" value="1"/>
</dbReference>
<evidence type="ECO:0000313" key="3">
    <source>
        <dbReference type="Proteomes" id="UP000032049"/>
    </source>
</evidence>
<dbReference type="Gene3D" id="3.40.390.10">
    <property type="entry name" value="Collagenase (Catalytic Domain)"/>
    <property type="match status" value="1"/>
</dbReference>
<dbReference type="SUPFAM" id="SSF55486">
    <property type="entry name" value="Metalloproteases ('zincins'), catalytic domain"/>
    <property type="match status" value="1"/>
</dbReference>
<name>A0A0D0GTI3_9SPHI</name>